<feature type="non-terminal residue" evidence="1">
    <location>
        <position position="161"/>
    </location>
</feature>
<name>X1IR21_9ZZZZ</name>
<organism evidence="1">
    <name type="scientific">marine sediment metagenome</name>
    <dbReference type="NCBI Taxonomy" id="412755"/>
    <lineage>
        <taxon>unclassified sequences</taxon>
        <taxon>metagenomes</taxon>
        <taxon>ecological metagenomes</taxon>
    </lineage>
</organism>
<evidence type="ECO:0000313" key="1">
    <source>
        <dbReference type="EMBL" id="GAH84162.1"/>
    </source>
</evidence>
<proteinExistence type="predicted"/>
<dbReference type="AlphaFoldDB" id="X1IR21"/>
<sequence length="161" mass="17775">MSALGYVEIPGTFSSNLCGSIAFLKKTGIDFTYSGVRLEMMDEEGKNIMHYYCIPYIKAATTLPLDLAVGFNIKKVMDFNANFVTSPDSVNGISIQKRFLKKGQLSLGSIEIAKTLGNTAGLGFSFNVLFGSSDELWITNFLDTLYIDTKDSLNSYYFGYS</sequence>
<accession>X1IR21</accession>
<comment type="caution">
    <text evidence="1">The sequence shown here is derived from an EMBL/GenBank/DDBJ whole genome shotgun (WGS) entry which is preliminary data.</text>
</comment>
<dbReference type="EMBL" id="BARU01035762">
    <property type="protein sequence ID" value="GAH84162.1"/>
    <property type="molecule type" value="Genomic_DNA"/>
</dbReference>
<protein>
    <submittedName>
        <fullName evidence="1">Uncharacterized protein</fullName>
    </submittedName>
</protein>
<gene>
    <name evidence="1" type="ORF">S03H2_55924</name>
</gene>
<reference evidence="1" key="1">
    <citation type="journal article" date="2014" name="Front. Microbiol.">
        <title>High frequency of phylogenetically diverse reductive dehalogenase-homologous genes in deep subseafloor sedimentary metagenomes.</title>
        <authorList>
            <person name="Kawai M."/>
            <person name="Futagami T."/>
            <person name="Toyoda A."/>
            <person name="Takaki Y."/>
            <person name="Nishi S."/>
            <person name="Hori S."/>
            <person name="Arai W."/>
            <person name="Tsubouchi T."/>
            <person name="Morono Y."/>
            <person name="Uchiyama I."/>
            <person name="Ito T."/>
            <person name="Fujiyama A."/>
            <person name="Inagaki F."/>
            <person name="Takami H."/>
        </authorList>
    </citation>
    <scope>NUCLEOTIDE SEQUENCE</scope>
    <source>
        <strain evidence="1">Expedition CK06-06</strain>
    </source>
</reference>